<dbReference type="Pfam" id="PF02786">
    <property type="entry name" value="CPSase_L_D2"/>
    <property type="match status" value="1"/>
</dbReference>
<evidence type="ECO:0000256" key="11">
    <source>
        <dbReference type="ARBA" id="ARBA00022946"/>
    </source>
</evidence>
<protein>
    <recommendedName>
        <fullName evidence="5">Propionyl-CoA carboxylase alpha chain, mitochondrial</fullName>
        <ecNumber evidence="4">6.4.1.3</ecNumber>
    </recommendedName>
    <alternativeName>
        <fullName evidence="17">Propanoyl-CoA:carbon dioxide ligase subunit alpha</fullName>
    </alternativeName>
</protein>
<gene>
    <name evidence="24" type="ORF">VSP0166_LOCUS16238</name>
</gene>
<keyword evidence="14" id="KW-0496">Mitochondrion</keyword>
<dbReference type="SUPFAM" id="SSF51230">
    <property type="entry name" value="Single hybrid motif"/>
    <property type="match status" value="1"/>
</dbReference>
<evidence type="ECO:0000256" key="6">
    <source>
        <dbReference type="ARBA" id="ARBA00022598"/>
    </source>
</evidence>
<dbReference type="AlphaFoldDB" id="A0A7S4IRT0"/>
<evidence type="ECO:0000259" key="23">
    <source>
        <dbReference type="PROSITE" id="PS50979"/>
    </source>
</evidence>
<organism evidence="24">
    <name type="scientific">Vannella robusta</name>
    <dbReference type="NCBI Taxonomy" id="1487602"/>
    <lineage>
        <taxon>Eukaryota</taxon>
        <taxon>Amoebozoa</taxon>
        <taxon>Discosea</taxon>
        <taxon>Flabellinia</taxon>
        <taxon>Vannellidae</taxon>
        <taxon>Vannella</taxon>
    </lineage>
</organism>
<dbReference type="GO" id="GO:0016042">
    <property type="term" value="P:lipid catabolic process"/>
    <property type="evidence" value="ECO:0007669"/>
    <property type="project" value="UniProtKB-KW"/>
</dbReference>
<feature type="domain" description="ATP-grasp" evidence="22">
    <location>
        <begin position="147"/>
        <end position="344"/>
    </location>
</feature>
<comment type="catalytic activity">
    <reaction evidence="19">
        <text>propanoyl-CoA + hydrogencarbonate + ATP = (S)-methylmalonyl-CoA + ADP + phosphate + H(+)</text>
        <dbReference type="Rhea" id="RHEA:23720"/>
        <dbReference type="ChEBI" id="CHEBI:15378"/>
        <dbReference type="ChEBI" id="CHEBI:17544"/>
        <dbReference type="ChEBI" id="CHEBI:30616"/>
        <dbReference type="ChEBI" id="CHEBI:43474"/>
        <dbReference type="ChEBI" id="CHEBI:57327"/>
        <dbReference type="ChEBI" id="CHEBI:57392"/>
        <dbReference type="ChEBI" id="CHEBI:456216"/>
        <dbReference type="EC" id="6.4.1.3"/>
    </reaction>
    <physiologicalReaction direction="left-to-right" evidence="19">
        <dbReference type="Rhea" id="RHEA:23721"/>
    </physiologicalReaction>
</comment>
<evidence type="ECO:0000256" key="13">
    <source>
        <dbReference type="ARBA" id="ARBA00023098"/>
    </source>
</evidence>
<keyword evidence="12" id="KW-0442">Lipid degradation</keyword>
<dbReference type="InterPro" id="IPR005482">
    <property type="entry name" value="Biotin_COase_C"/>
</dbReference>
<dbReference type="NCBIfam" id="NF006367">
    <property type="entry name" value="PRK08591.1"/>
    <property type="match status" value="1"/>
</dbReference>
<evidence type="ECO:0000259" key="22">
    <source>
        <dbReference type="PROSITE" id="PS50975"/>
    </source>
</evidence>
<evidence type="ECO:0000256" key="19">
    <source>
        <dbReference type="ARBA" id="ARBA00049495"/>
    </source>
</evidence>
<dbReference type="FunFam" id="2.40.50.100:FF:000003">
    <property type="entry name" value="Acetyl-CoA carboxylase biotin carboxyl carrier protein"/>
    <property type="match status" value="1"/>
</dbReference>
<keyword evidence="7" id="KW-0479">Metal-binding</keyword>
<dbReference type="UniPathway" id="UPA00945">
    <property type="reaction ID" value="UER00908"/>
</dbReference>
<feature type="domain" description="Lipoyl-binding" evidence="21">
    <location>
        <begin position="621"/>
        <end position="696"/>
    </location>
</feature>
<dbReference type="FunFam" id="3.30.1490.20:FF:000003">
    <property type="entry name" value="acetyl-CoA carboxylase isoform X1"/>
    <property type="match status" value="1"/>
</dbReference>
<dbReference type="EC" id="6.4.1.3" evidence="4"/>
<evidence type="ECO:0000256" key="2">
    <source>
        <dbReference type="ARBA" id="ARBA00004305"/>
    </source>
</evidence>
<dbReference type="FunFam" id="3.30.470.20:FF:000028">
    <property type="entry name" value="Methylcrotonoyl-CoA carboxylase subunit alpha, mitochondrial"/>
    <property type="match status" value="1"/>
</dbReference>
<dbReference type="InterPro" id="IPR005479">
    <property type="entry name" value="CPAse_ATP-bd"/>
</dbReference>
<dbReference type="Gene3D" id="3.30.700.30">
    <property type="match status" value="1"/>
</dbReference>
<dbReference type="CDD" id="cd06850">
    <property type="entry name" value="biotinyl_domain"/>
    <property type="match status" value="1"/>
</dbReference>
<dbReference type="GO" id="GO:0005524">
    <property type="term" value="F:ATP binding"/>
    <property type="evidence" value="ECO:0007669"/>
    <property type="project" value="UniProtKB-UniRule"/>
</dbReference>
<proteinExistence type="predicted"/>
<evidence type="ECO:0000256" key="12">
    <source>
        <dbReference type="ARBA" id="ARBA00022963"/>
    </source>
</evidence>
<dbReference type="Pfam" id="PF18140">
    <property type="entry name" value="PCC_BT"/>
    <property type="match status" value="1"/>
</dbReference>
<dbReference type="PROSITE" id="PS50968">
    <property type="entry name" value="BIOTINYL_LIPOYL"/>
    <property type="match status" value="1"/>
</dbReference>
<keyword evidence="8 20" id="KW-0547">Nucleotide-binding</keyword>
<dbReference type="InterPro" id="IPR001882">
    <property type="entry name" value="Biotin_BS"/>
</dbReference>
<dbReference type="PANTHER" id="PTHR18866">
    <property type="entry name" value="CARBOXYLASE:PYRUVATE/ACETYL-COA/PROPIONYL-COA CARBOXYLASE"/>
    <property type="match status" value="1"/>
</dbReference>
<evidence type="ECO:0000256" key="5">
    <source>
        <dbReference type="ARBA" id="ARBA00018058"/>
    </source>
</evidence>
<dbReference type="InterPro" id="IPR016185">
    <property type="entry name" value="PreATP-grasp_dom_sf"/>
</dbReference>
<evidence type="ECO:0000256" key="3">
    <source>
        <dbReference type="ARBA" id="ARBA00005060"/>
    </source>
</evidence>
<dbReference type="InterPro" id="IPR050856">
    <property type="entry name" value="Biotin_carboxylase_complex"/>
</dbReference>
<dbReference type="InterPro" id="IPR011764">
    <property type="entry name" value="Biotin_carboxylation_dom"/>
</dbReference>
<evidence type="ECO:0000259" key="21">
    <source>
        <dbReference type="PROSITE" id="PS50968"/>
    </source>
</evidence>
<keyword evidence="6" id="KW-0436">Ligase</keyword>
<evidence type="ECO:0000256" key="9">
    <source>
        <dbReference type="ARBA" id="ARBA00022840"/>
    </source>
</evidence>
<dbReference type="InterPro" id="IPR013815">
    <property type="entry name" value="ATP_grasp_subdomain_1"/>
</dbReference>
<comment type="cofactor">
    <cofactor evidence="1">
        <name>biotin</name>
        <dbReference type="ChEBI" id="CHEBI:57586"/>
    </cofactor>
</comment>
<dbReference type="PROSITE" id="PS00866">
    <property type="entry name" value="CPSASE_1"/>
    <property type="match status" value="1"/>
</dbReference>
<dbReference type="EMBL" id="HBKP01023299">
    <property type="protein sequence ID" value="CAE2237850.1"/>
    <property type="molecule type" value="Transcribed_RNA"/>
</dbReference>
<dbReference type="PROSITE" id="PS00867">
    <property type="entry name" value="CPSASE_2"/>
    <property type="match status" value="1"/>
</dbReference>
<dbReference type="SUPFAM" id="SSF56059">
    <property type="entry name" value="Glutathione synthetase ATP-binding domain-like"/>
    <property type="match status" value="1"/>
</dbReference>
<dbReference type="PANTHER" id="PTHR18866:SF33">
    <property type="entry name" value="METHYLCROTONOYL-COA CARBOXYLASE SUBUNIT ALPHA, MITOCHONDRIAL-RELATED"/>
    <property type="match status" value="1"/>
</dbReference>
<dbReference type="GO" id="GO:0046872">
    <property type="term" value="F:metal ion binding"/>
    <property type="evidence" value="ECO:0007669"/>
    <property type="project" value="UniProtKB-KW"/>
</dbReference>
<dbReference type="GO" id="GO:0004658">
    <property type="term" value="F:propionyl-CoA carboxylase activity"/>
    <property type="evidence" value="ECO:0007669"/>
    <property type="project" value="UniProtKB-EC"/>
</dbReference>
<keyword evidence="10" id="KW-0460">Magnesium</keyword>
<dbReference type="SUPFAM" id="SSF51246">
    <property type="entry name" value="Rudiment single hybrid motif"/>
    <property type="match status" value="1"/>
</dbReference>
<dbReference type="GO" id="GO:0005759">
    <property type="term" value="C:mitochondrial matrix"/>
    <property type="evidence" value="ECO:0007669"/>
    <property type="project" value="UniProtKB-SubCell"/>
</dbReference>
<dbReference type="Gene3D" id="3.30.470.20">
    <property type="entry name" value="ATP-grasp fold, B domain"/>
    <property type="match status" value="1"/>
</dbReference>
<dbReference type="InterPro" id="IPR011053">
    <property type="entry name" value="Single_hybrid_motif"/>
</dbReference>
<dbReference type="SMART" id="SM00878">
    <property type="entry name" value="Biotin_carb_C"/>
    <property type="match status" value="1"/>
</dbReference>
<evidence type="ECO:0000256" key="10">
    <source>
        <dbReference type="ARBA" id="ARBA00022842"/>
    </source>
</evidence>
<evidence type="ECO:0000256" key="1">
    <source>
        <dbReference type="ARBA" id="ARBA00001953"/>
    </source>
</evidence>
<dbReference type="FunFam" id="3.40.50.20:FF:000010">
    <property type="entry name" value="Propionyl-CoA carboxylase subunit alpha"/>
    <property type="match status" value="1"/>
</dbReference>
<name>A0A7S4IRT0_9EUKA</name>
<dbReference type="Gene3D" id="3.30.1490.20">
    <property type="entry name" value="ATP-grasp fold, A domain"/>
    <property type="match status" value="1"/>
</dbReference>
<dbReference type="Pfam" id="PF00289">
    <property type="entry name" value="Biotin_carb_N"/>
    <property type="match status" value="1"/>
</dbReference>
<evidence type="ECO:0000256" key="8">
    <source>
        <dbReference type="ARBA" id="ARBA00022741"/>
    </source>
</evidence>
<dbReference type="PROSITE" id="PS00188">
    <property type="entry name" value="BIOTIN"/>
    <property type="match status" value="1"/>
</dbReference>
<comment type="catalytic activity">
    <reaction evidence="18">
        <text>butanoyl-CoA + hydrogencarbonate + ATP = (2S)-ethylmalonyl-CoA + ADP + phosphate + H(+)</text>
        <dbReference type="Rhea" id="RHEA:59520"/>
        <dbReference type="ChEBI" id="CHEBI:15378"/>
        <dbReference type="ChEBI" id="CHEBI:17544"/>
        <dbReference type="ChEBI" id="CHEBI:30616"/>
        <dbReference type="ChEBI" id="CHEBI:43474"/>
        <dbReference type="ChEBI" id="CHEBI:57371"/>
        <dbReference type="ChEBI" id="CHEBI:60909"/>
        <dbReference type="ChEBI" id="CHEBI:456216"/>
    </reaction>
    <physiologicalReaction direction="left-to-right" evidence="18">
        <dbReference type="Rhea" id="RHEA:59521"/>
    </physiologicalReaction>
</comment>
<dbReference type="Pfam" id="PF02785">
    <property type="entry name" value="Biotin_carb_C"/>
    <property type="match status" value="1"/>
</dbReference>
<feature type="domain" description="Biotin carboxylation" evidence="23">
    <location>
        <begin position="28"/>
        <end position="475"/>
    </location>
</feature>
<dbReference type="Pfam" id="PF00364">
    <property type="entry name" value="Biotin_lipoyl"/>
    <property type="match status" value="1"/>
</dbReference>
<keyword evidence="11" id="KW-0809">Transit peptide</keyword>
<dbReference type="InterPro" id="IPR005481">
    <property type="entry name" value="BC-like_N"/>
</dbReference>
<reference evidence="24" key="1">
    <citation type="submission" date="2021-01" db="EMBL/GenBank/DDBJ databases">
        <authorList>
            <person name="Corre E."/>
            <person name="Pelletier E."/>
            <person name="Niang G."/>
            <person name="Scheremetjew M."/>
            <person name="Finn R."/>
            <person name="Kale V."/>
            <person name="Holt S."/>
            <person name="Cochrane G."/>
            <person name="Meng A."/>
            <person name="Brown T."/>
            <person name="Cohen L."/>
        </authorList>
    </citation>
    <scope>NUCLEOTIDE SEQUENCE</scope>
    <source>
        <strain evidence="24">DIVA3 518/3/11/1/6</strain>
    </source>
</reference>
<evidence type="ECO:0000256" key="16">
    <source>
        <dbReference type="ARBA" id="ARBA00023267"/>
    </source>
</evidence>
<keyword evidence="9 20" id="KW-0067">ATP-binding</keyword>
<keyword evidence="13" id="KW-0443">Lipid metabolism</keyword>
<sequence length="698" mass="77408">MFRLLRQSSVPLGNFSFAGVRSYASAKLFDKILIANRGEIACRVMRTCEKMGIKTVAIYSEPDATAVHTRMADEAHCVGPAASSESYLNVPKILEVIKKTGAQAVHPGYGFLSENANFVKALDEIGVTFIGPRTKAIHAMGDKIESKKLAEQAGVSVIPGFLGEVNSDEEVIKIANEIGYPVMLKASAGGGGKGMRIAWNDKEALEGFKLSKQEARASFGDDRMLIEKFIDNPRHIEIQILADGKGNTVYLNERECSIQRRNQKVVEEAPSPFITPEVREAMGKQAVALSNAVEYRSAGTVEMLVDSQRNFYFLEMNTRLQVEHPITEYITGVDIVEHMIRVAAGESLQIQQKDVQLKGWAIESRVYAEDPYRNFLPSTGTLTTYEEPDTSSGDVRVDSGIAEGSEISMFYDPMISKLCSYGEDRAKAIATMRRALDTYRIAGVQHNIPFLRSVMDNRRFEEGNLSTKFIEEEYPEGFEGYKFDTTQTESLVCAAAVIRYESTRRANSVSQQLRSLSEDIPSVSSMVVNVLGKDYDVEFEEVDVDSYGQAKISFFNTSHIVNYEWEFGEHTIDLQVDSNVVSVQILNETHDGFDVQYCGSKLNVKAQTAVQQTLSRFMPEIAEIDYTNFLMSPMPGKIISIDVNVGDSVTAGQQLAVMEAMKMQNALRAESDSVIKSIEVKPGDNVSVDAVIIEFESK</sequence>
<dbReference type="InterPro" id="IPR011054">
    <property type="entry name" value="Rudment_hybrid_motif"/>
</dbReference>
<evidence type="ECO:0000256" key="15">
    <source>
        <dbReference type="ARBA" id="ARBA00023211"/>
    </source>
</evidence>
<dbReference type="InterPro" id="IPR011761">
    <property type="entry name" value="ATP-grasp"/>
</dbReference>
<evidence type="ECO:0000256" key="7">
    <source>
        <dbReference type="ARBA" id="ARBA00022723"/>
    </source>
</evidence>
<comment type="subcellular location">
    <subcellularLocation>
        <location evidence="2">Mitochondrion matrix</location>
    </subcellularLocation>
</comment>
<dbReference type="Gene3D" id="2.40.50.100">
    <property type="match status" value="1"/>
</dbReference>
<dbReference type="PROSITE" id="PS50975">
    <property type="entry name" value="ATP_GRASP"/>
    <property type="match status" value="1"/>
</dbReference>
<dbReference type="PROSITE" id="PS50979">
    <property type="entry name" value="BC"/>
    <property type="match status" value="1"/>
</dbReference>
<accession>A0A7S4IRT0</accession>
<dbReference type="SUPFAM" id="SSF52440">
    <property type="entry name" value="PreATP-grasp domain"/>
    <property type="match status" value="1"/>
</dbReference>
<comment type="pathway">
    <text evidence="3">Metabolic intermediate metabolism; propanoyl-CoA degradation; succinyl-CoA from propanoyl-CoA: step 1/3.</text>
</comment>
<keyword evidence="15" id="KW-0464">Manganese</keyword>
<evidence type="ECO:0000256" key="14">
    <source>
        <dbReference type="ARBA" id="ARBA00023128"/>
    </source>
</evidence>
<evidence type="ECO:0000256" key="4">
    <source>
        <dbReference type="ARBA" id="ARBA00013050"/>
    </source>
</evidence>
<evidence type="ECO:0000313" key="24">
    <source>
        <dbReference type="EMBL" id="CAE2237850.1"/>
    </source>
</evidence>
<dbReference type="Gene3D" id="3.40.50.20">
    <property type="match status" value="1"/>
</dbReference>
<dbReference type="InterPro" id="IPR041265">
    <property type="entry name" value="PCC_BT"/>
</dbReference>
<evidence type="ECO:0000256" key="17">
    <source>
        <dbReference type="ARBA" id="ARBA00031557"/>
    </source>
</evidence>
<evidence type="ECO:0000256" key="18">
    <source>
        <dbReference type="ARBA" id="ARBA00048208"/>
    </source>
</evidence>
<evidence type="ECO:0000256" key="20">
    <source>
        <dbReference type="PROSITE-ProRule" id="PRU00409"/>
    </source>
</evidence>
<dbReference type="InterPro" id="IPR000089">
    <property type="entry name" value="Biotin_lipoyl"/>
</dbReference>
<keyword evidence="16" id="KW-0092">Biotin</keyword>